<dbReference type="EMBL" id="FRYK01000003">
    <property type="protein sequence ID" value="SHO73436.1"/>
    <property type="molecule type" value="Genomic_DNA"/>
</dbReference>
<keyword evidence="3" id="KW-1185">Reference proteome</keyword>
<dbReference type="RefSeq" id="WP_073583574.1">
    <property type="nucleotide sequence ID" value="NZ_CBCSEA010000008.1"/>
</dbReference>
<dbReference type="AlphaFoldDB" id="A0A1M7ZX37"/>
<reference evidence="3" key="1">
    <citation type="submission" date="2016-12" db="EMBL/GenBank/DDBJ databases">
        <authorList>
            <person name="Varghese N."/>
            <person name="Submissions S."/>
        </authorList>
    </citation>
    <scope>NUCLEOTIDE SEQUENCE [LARGE SCALE GENOMIC DNA]</scope>
    <source>
        <strain evidence="3">DSM 18830</strain>
    </source>
</reference>
<proteinExistence type="predicted"/>
<dbReference type="OrthoDB" id="1352390at2"/>
<protein>
    <recommendedName>
        <fullName evidence="4">Lipocalin-like domain-containing protein</fullName>
    </recommendedName>
</protein>
<keyword evidence="1" id="KW-0732">Signal</keyword>
<evidence type="ECO:0000256" key="1">
    <source>
        <dbReference type="SAM" id="SignalP"/>
    </source>
</evidence>
<evidence type="ECO:0000313" key="3">
    <source>
        <dbReference type="Proteomes" id="UP000184611"/>
    </source>
</evidence>
<dbReference type="STRING" id="416016.SAMN05443547_1797"/>
<evidence type="ECO:0008006" key="4">
    <source>
        <dbReference type="Google" id="ProtNLM"/>
    </source>
</evidence>
<feature type="chain" id="PRO_5012387552" description="Lipocalin-like domain-containing protein" evidence="1">
    <location>
        <begin position="26"/>
        <end position="154"/>
    </location>
</feature>
<feature type="signal peptide" evidence="1">
    <location>
        <begin position="1"/>
        <end position="25"/>
    </location>
</feature>
<dbReference type="Proteomes" id="UP000184611">
    <property type="component" value="Unassembled WGS sequence"/>
</dbReference>
<evidence type="ECO:0000313" key="2">
    <source>
        <dbReference type="EMBL" id="SHO73436.1"/>
    </source>
</evidence>
<organism evidence="2 3">
    <name type="scientific">Flavobacterium cucumis</name>
    <dbReference type="NCBI Taxonomy" id="416016"/>
    <lineage>
        <taxon>Bacteria</taxon>
        <taxon>Pseudomonadati</taxon>
        <taxon>Bacteroidota</taxon>
        <taxon>Flavobacteriia</taxon>
        <taxon>Flavobacteriales</taxon>
        <taxon>Flavobacteriaceae</taxon>
        <taxon>Flavobacterium</taxon>
    </lineage>
</organism>
<gene>
    <name evidence="2" type="ORF">SAMN05443547_1797</name>
</gene>
<accession>A0A1M7ZX37</accession>
<sequence length="154" mass="16825">MKFLSNSLKVTFLLLSILFLNGCSGDDDNDETNASIEGVWQLGLMYGTANYNGMNANLEGESEGTMEFKTDGTYASNIISGSLTVSIPAMSYSETTPIEAASTTGDYYYDEITNDLEIDGEMSKVVVLNANFMKIKTLINDSGVTGELFTEYHR</sequence>
<name>A0A1M7ZX37_9FLAO</name>